<comment type="caution">
    <text evidence="2">The sequence shown here is derived from an EMBL/GenBank/DDBJ whole genome shotgun (WGS) entry which is preliminary data.</text>
</comment>
<evidence type="ECO:0000313" key="3">
    <source>
        <dbReference type="Proteomes" id="UP000659496"/>
    </source>
</evidence>
<reference evidence="2 3" key="1">
    <citation type="submission" date="2020-08" db="EMBL/GenBank/DDBJ databases">
        <title>A Genomic Blueprint of the Chicken Gut Microbiome.</title>
        <authorList>
            <person name="Gilroy R."/>
            <person name="Ravi A."/>
            <person name="Getino M."/>
            <person name="Pursley I."/>
            <person name="Horton D.L."/>
            <person name="Alikhan N.-F."/>
            <person name="Baker D."/>
            <person name="Gharbi K."/>
            <person name="Hall N."/>
            <person name="Watson M."/>
            <person name="Adriaenssens E.M."/>
            <person name="Foster-Nyarko E."/>
            <person name="Jarju S."/>
            <person name="Secka A."/>
            <person name="Antonio M."/>
            <person name="Oren A."/>
            <person name="Chaudhuri R."/>
            <person name="La Ragione R.M."/>
            <person name="Hildebrand F."/>
            <person name="Pallen M.J."/>
        </authorList>
    </citation>
    <scope>NUCLEOTIDE SEQUENCE [LARGE SCALE GENOMIC DNA]</scope>
    <source>
        <strain evidence="2 3">Sa3CUA8</strain>
    </source>
</reference>
<dbReference type="RefSeq" id="WP_191688833.1">
    <property type="nucleotide sequence ID" value="NZ_JACSQY010000002.1"/>
</dbReference>
<name>A0ABR8PHS5_9BACL</name>
<dbReference type="Gene3D" id="3.40.630.30">
    <property type="match status" value="1"/>
</dbReference>
<feature type="domain" description="N-acetyltransferase" evidence="1">
    <location>
        <begin position="144"/>
        <end position="286"/>
    </location>
</feature>
<dbReference type="InterPro" id="IPR013653">
    <property type="entry name" value="GCN5-like_dom"/>
</dbReference>
<keyword evidence="3" id="KW-1185">Reference proteome</keyword>
<evidence type="ECO:0000259" key="1">
    <source>
        <dbReference type="PROSITE" id="PS51186"/>
    </source>
</evidence>
<organism evidence="2 3">
    <name type="scientific">Sporosarcina gallistercoris</name>
    <dbReference type="NCBI Taxonomy" id="2762245"/>
    <lineage>
        <taxon>Bacteria</taxon>
        <taxon>Bacillati</taxon>
        <taxon>Bacillota</taxon>
        <taxon>Bacilli</taxon>
        <taxon>Bacillales</taxon>
        <taxon>Caryophanaceae</taxon>
        <taxon>Sporosarcina</taxon>
    </lineage>
</organism>
<gene>
    <name evidence="2" type="ORF">H9659_05075</name>
</gene>
<dbReference type="Proteomes" id="UP000659496">
    <property type="component" value="Unassembled WGS sequence"/>
</dbReference>
<dbReference type="PROSITE" id="PS51186">
    <property type="entry name" value="GNAT"/>
    <property type="match status" value="1"/>
</dbReference>
<dbReference type="SUPFAM" id="SSF55729">
    <property type="entry name" value="Acyl-CoA N-acyltransferases (Nat)"/>
    <property type="match status" value="1"/>
</dbReference>
<dbReference type="InterPro" id="IPR000182">
    <property type="entry name" value="GNAT_dom"/>
</dbReference>
<dbReference type="CDD" id="cd04301">
    <property type="entry name" value="NAT_SF"/>
    <property type="match status" value="1"/>
</dbReference>
<proteinExistence type="predicted"/>
<sequence length="286" mass="32494">MKIMFFDDPFKFAAKAEPILSEGEDVFSLFNGVLQSIKAGMVQEPLMATAEQHGNVIALFQMTPPFPLNMIFTDEQQMDAAIDGMIDYILSNDLALPSIISLKPWAERFAARWSAQTNQPSKTIMDQGLYRLDKVDETLEKSPGTFRLAQESDKPLLKKWHIGFIEDTQMPEVTPEQAAEWVARAVEREEIVLWEDNGIPVACAKQARPSQNSITVSFVYTPTEHRRKGYARTLVADFSAKLLNNYEFCMLYTDMTNPTSNKIYQEIGYKKIADSVQLGFEVKEDR</sequence>
<protein>
    <submittedName>
        <fullName evidence="2">GNAT family N-acetyltransferase</fullName>
    </submittedName>
</protein>
<dbReference type="EMBL" id="JACSQY010000002">
    <property type="protein sequence ID" value="MBD7907708.1"/>
    <property type="molecule type" value="Genomic_DNA"/>
</dbReference>
<dbReference type="Pfam" id="PF08445">
    <property type="entry name" value="FR47"/>
    <property type="match status" value="1"/>
</dbReference>
<evidence type="ECO:0000313" key="2">
    <source>
        <dbReference type="EMBL" id="MBD7907708.1"/>
    </source>
</evidence>
<dbReference type="InterPro" id="IPR016181">
    <property type="entry name" value="Acyl_CoA_acyltransferase"/>
</dbReference>
<accession>A0ABR8PHS5</accession>